<sequence>MAREPLAGFPDRLTRTVALAQQVMAAIRSGIPSVDRVGALPFEVLVSGGARSIAVGVEHIGGPLLGLPAPRRAARCAI</sequence>
<protein>
    <submittedName>
        <fullName evidence="1">Uncharacterized protein</fullName>
    </submittedName>
</protein>
<accession>A0A8J3KVE8</accession>
<evidence type="ECO:0000313" key="2">
    <source>
        <dbReference type="Proteomes" id="UP000659904"/>
    </source>
</evidence>
<dbReference type="AlphaFoldDB" id="A0A8J3KVE8"/>
<dbReference type="RefSeq" id="WP_120316707.1">
    <property type="nucleotide sequence ID" value="NZ_BONH01000045.1"/>
</dbReference>
<gene>
    <name evidence="1" type="ORF">Cci01nite_70580</name>
</gene>
<keyword evidence="2" id="KW-1185">Reference proteome</keyword>
<organism evidence="1 2">
    <name type="scientific">Catellatospora citrea</name>
    <dbReference type="NCBI Taxonomy" id="53366"/>
    <lineage>
        <taxon>Bacteria</taxon>
        <taxon>Bacillati</taxon>
        <taxon>Actinomycetota</taxon>
        <taxon>Actinomycetes</taxon>
        <taxon>Micromonosporales</taxon>
        <taxon>Micromonosporaceae</taxon>
        <taxon>Catellatospora</taxon>
    </lineage>
</organism>
<name>A0A8J3KVE8_9ACTN</name>
<proteinExistence type="predicted"/>
<comment type="caution">
    <text evidence="1">The sequence shown here is derived from an EMBL/GenBank/DDBJ whole genome shotgun (WGS) entry which is preliminary data.</text>
</comment>
<reference evidence="1 2" key="1">
    <citation type="submission" date="2021-01" db="EMBL/GenBank/DDBJ databases">
        <title>Whole genome shotgun sequence of Catellatospora citrea NBRC 14495.</title>
        <authorList>
            <person name="Komaki H."/>
            <person name="Tamura T."/>
        </authorList>
    </citation>
    <scope>NUCLEOTIDE SEQUENCE [LARGE SCALE GENOMIC DNA]</scope>
    <source>
        <strain evidence="1 2">NBRC 14495</strain>
    </source>
</reference>
<dbReference type="EMBL" id="BONH01000045">
    <property type="protein sequence ID" value="GIG01965.1"/>
    <property type="molecule type" value="Genomic_DNA"/>
</dbReference>
<evidence type="ECO:0000313" key="1">
    <source>
        <dbReference type="EMBL" id="GIG01965.1"/>
    </source>
</evidence>
<dbReference type="Proteomes" id="UP000659904">
    <property type="component" value="Unassembled WGS sequence"/>
</dbReference>